<reference evidence="1 2" key="3">
    <citation type="journal article" date="2013" name="Rice">
        <title>Improvement of the Oryza sativa Nipponbare reference genome using next generation sequence and optical map data.</title>
        <authorList>
            <person name="Kawahara Y."/>
            <person name="de la Bastide M."/>
            <person name="Hamilton J.P."/>
            <person name="Kanamori H."/>
            <person name="McCombie W.R."/>
            <person name="Ouyang S."/>
            <person name="Schwartz D.C."/>
            <person name="Tanaka T."/>
            <person name="Wu J."/>
            <person name="Zhou S."/>
            <person name="Childs K.L."/>
            <person name="Davidson R.M."/>
            <person name="Lin H."/>
            <person name="Quesada-Ocampo L."/>
            <person name="Vaillancourt B."/>
            <person name="Sakai H."/>
            <person name="Lee S.S."/>
            <person name="Kim J."/>
            <person name="Numa H."/>
            <person name="Itoh T."/>
            <person name="Buell C.R."/>
            <person name="Matsumoto T."/>
        </authorList>
    </citation>
    <scope>NUCLEOTIDE SEQUENCE [LARGE SCALE GENOMIC DNA]</scope>
    <source>
        <strain evidence="2">cv. Nipponbare</strain>
    </source>
</reference>
<gene>
    <name evidence="1" type="ordered locus">Os02g0232050</name>
    <name evidence="1" type="ORF">OSNPB_020232050</name>
</gene>
<dbReference type="eggNOG" id="ENOG502R7G0">
    <property type="taxonomic scope" value="Eukaryota"/>
</dbReference>
<dbReference type="PaxDb" id="39947-A0A0N7KEZ4"/>
<keyword evidence="2" id="KW-1185">Reference proteome</keyword>
<dbReference type="FunCoup" id="A0A0N7KEZ4">
    <property type="interactions" value="173"/>
</dbReference>
<proteinExistence type="predicted"/>
<sequence length="205" mass="21021">LVAAVHHRERVRRRVVDAGVDDGVAEPVAAGVEAGEVDRVVRHERGGSCGLRAAAAGVEPVCGGGDEVAVAVGGGGGVGVVPVDEAAQHLRVADDLDEEGEHLLGAALRLLHAAPHRGDAALDLPLLPPQPRHLQGHHGALLVDVPGGRLPSAAATAGLLLPLRSPSAAAPSHDPAQQVRLAAQERHVRELPPVRINLAKPLHNP</sequence>
<dbReference type="Proteomes" id="UP000059680">
    <property type="component" value="Chromosome 2"/>
</dbReference>
<name>A0A0N7KEZ4_ORYSJ</name>
<feature type="non-terminal residue" evidence="1">
    <location>
        <position position="205"/>
    </location>
</feature>
<evidence type="ECO:0000313" key="2">
    <source>
        <dbReference type="Proteomes" id="UP000059680"/>
    </source>
</evidence>
<dbReference type="EMBL" id="AP014958">
    <property type="protein sequence ID" value="BAS77785.1"/>
    <property type="molecule type" value="Genomic_DNA"/>
</dbReference>
<reference evidence="2" key="1">
    <citation type="journal article" date="2005" name="Nature">
        <title>The map-based sequence of the rice genome.</title>
        <authorList>
            <consortium name="International rice genome sequencing project (IRGSP)"/>
            <person name="Matsumoto T."/>
            <person name="Wu J."/>
            <person name="Kanamori H."/>
            <person name="Katayose Y."/>
            <person name="Fujisawa M."/>
            <person name="Namiki N."/>
            <person name="Mizuno H."/>
            <person name="Yamamoto K."/>
            <person name="Antonio B.A."/>
            <person name="Baba T."/>
            <person name="Sakata K."/>
            <person name="Nagamura Y."/>
            <person name="Aoki H."/>
            <person name="Arikawa K."/>
            <person name="Arita K."/>
            <person name="Bito T."/>
            <person name="Chiden Y."/>
            <person name="Fujitsuka N."/>
            <person name="Fukunaka R."/>
            <person name="Hamada M."/>
            <person name="Harada C."/>
            <person name="Hayashi A."/>
            <person name="Hijishita S."/>
            <person name="Honda M."/>
            <person name="Hosokawa S."/>
            <person name="Ichikawa Y."/>
            <person name="Idonuma A."/>
            <person name="Iijima M."/>
            <person name="Ikeda M."/>
            <person name="Ikeno M."/>
            <person name="Ito K."/>
            <person name="Ito S."/>
            <person name="Ito T."/>
            <person name="Ito Y."/>
            <person name="Ito Y."/>
            <person name="Iwabuchi A."/>
            <person name="Kamiya K."/>
            <person name="Karasawa W."/>
            <person name="Kurita K."/>
            <person name="Katagiri S."/>
            <person name="Kikuta A."/>
            <person name="Kobayashi H."/>
            <person name="Kobayashi N."/>
            <person name="Machita K."/>
            <person name="Maehara T."/>
            <person name="Masukawa M."/>
            <person name="Mizubayashi T."/>
            <person name="Mukai Y."/>
            <person name="Nagasaki H."/>
            <person name="Nagata Y."/>
            <person name="Naito S."/>
            <person name="Nakashima M."/>
            <person name="Nakama Y."/>
            <person name="Nakamichi Y."/>
            <person name="Nakamura M."/>
            <person name="Meguro A."/>
            <person name="Negishi M."/>
            <person name="Ohta I."/>
            <person name="Ohta T."/>
            <person name="Okamoto M."/>
            <person name="Ono N."/>
            <person name="Saji S."/>
            <person name="Sakaguchi M."/>
            <person name="Sakai K."/>
            <person name="Shibata M."/>
            <person name="Shimokawa T."/>
            <person name="Song J."/>
            <person name="Takazaki Y."/>
            <person name="Terasawa K."/>
            <person name="Tsugane M."/>
            <person name="Tsuji K."/>
            <person name="Ueda S."/>
            <person name="Waki K."/>
            <person name="Yamagata H."/>
            <person name="Yamamoto M."/>
            <person name="Yamamoto S."/>
            <person name="Yamane H."/>
            <person name="Yoshiki S."/>
            <person name="Yoshihara R."/>
            <person name="Yukawa K."/>
            <person name="Zhong H."/>
            <person name="Yano M."/>
            <person name="Yuan Q."/>
            <person name="Ouyang S."/>
            <person name="Liu J."/>
            <person name="Jones K.M."/>
            <person name="Gansberger K."/>
            <person name="Moffat K."/>
            <person name="Hill J."/>
            <person name="Bera J."/>
            <person name="Fadrosh D."/>
            <person name="Jin S."/>
            <person name="Johri S."/>
            <person name="Kim M."/>
            <person name="Overton L."/>
            <person name="Reardon M."/>
            <person name="Tsitrin T."/>
            <person name="Vuong H."/>
            <person name="Weaver B."/>
            <person name="Ciecko A."/>
            <person name="Tallon L."/>
            <person name="Jackson J."/>
            <person name="Pai G."/>
            <person name="Aken S.V."/>
            <person name="Utterback T."/>
            <person name="Reidmuller S."/>
            <person name="Feldblyum T."/>
            <person name="Hsiao J."/>
            <person name="Zismann V."/>
            <person name="Iobst S."/>
            <person name="de Vazeille A.R."/>
            <person name="Buell C.R."/>
            <person name="Ying K."/>
            <person name="Li Y."/>
            <person name="Lu T."/>
            <person name="Huang Y."/>
            <person name="Zhao Q."/>
            <person name="Feng Q."/>
            <person name="Zhang L."/>
            <person name="Zhu J."/>
            <person name="Weng Q."/>
            <person name="Mu J."/>
            <person name="Lu Y."/>
            <person name="Fan D."/>
            <person name="Liu Y."/>
            <person name="Guan J."/>
            <person name="Zhang Y."/>
            <person name="Yu S."/>
            <person name="Liu X."/>
            <person name="Zhang Y."/>
            <person name="Hong G."/>
            <person name="Han B."/>
            <person name="Choisne N."/>
            <person name="Demange N."/>
            <person name="Orjeda G."/>
            <person name="Samain S."/>
            <person name="Cattolico L."/>
            <person name="Pelletier E."/>
            <person name="Couloux A."/>
            <person name="Segurens B."/>
            <person name="Wincker P."/>
            <person name="D'Hont A."/>
            <person name="Scarpelli C."/>
            <person name="Weissenbach J."/>
            <person name="Salanoubat M."/>
            <person name="Quetier F."/>
            <person name="Yu Y."/>
            <person name="Kim H.R."/>
            <person name="Rambo T."/>
            <person name="Currie J."/>
            <person name="Collura K."/>
            <person name="Luo M."/>
            <person name="Yang T."/>
            <person name="Ammiraju J.S.S."/>
            <person name="Engler F."/>
            <person name="Soderlund C."/>
            <person name="Wing R.A."/>
            <person name="Palmer L.E."/>
            <person name="de la Bastide M."/>
            <person name="Spiegel L."/>
            <person name="Nascimento L."/>
            <person name="Zutavern T."/>
            <person name="O'Shaughnessy A."/>
            <person name="Dike S."/>
            <person name="Dedhia N."/>
            <person name="Preston R."/>
            <person name="Balija V."/>
            <person name="McCombie W.R."/>
            <person name="Chow T."/>
            <person name="Chen H."/>
            <person name="Chung M."/>
            <person name="Chen C."/>
            <person name="Shaw J."/>
            <person name="Wu H."/>
            <person name="Hsiao K."/>
            <person name="Chao Y."/>
            <person name="Chu M."/>
            <person name="Cheng C."/>
            <person name="Hour A."/>
            <person name="Lee P."/>
            <person name="Lin S."/>
            <person name="Lin Y."/>
            <person name="Liou J."/>
            <person name="Liu S."/>
            <person name="Hsing Y."/>
            <person name="Raghuvanshi S."/>
            <person name="Mohanty A."/>
            <person name="Bharti A.K."/>
            <person name="Gaur A."/>
            <person name="Gupta V."/>
            <person name="Kumar D."/>
            <person name="Ravi V."/>
            <person name="Vij S."/>
            <person name="Kapur A."/>
            <person name="Khurana P."/>
            <person name="Khurana P."/>
            <person name="Khurana J.P."/>
            <person name="Tyagi A.K."/>
            <person name="Gaikwad K."/>
            <person name="Singh A."/>
            <person name="Dalal V."/>
            <person name="Srivastava S."/>
            <person name="Dixit A."/>
            <person name="Pal A.K."/>
            <person name="Ghazi I.A."/>
            <person name="Yadav M."/>
            <person name="Pandit A."/>
            <person name="Bhargava A."/>
            <person name="Sureshbabu K."/>
            <person name="Batra K."/>
            <person name="Sharma T.R."/>
            <person name="Mohapatra T."/>
            <person name="Singh N.K."/>
            <person name="Messing J."/>
            <person name="Nelson A.B."/>
            <person name="Fuks G."/>
            <person name="Kavchok S."/>
            <person name="Keizer G."/>
            <person name="Linton E."/>
            <person name="Llaca V."/>
            <person name="Song R."/>
            <person name="Tanyolac B."/>
            <person name="Young S."/>
            <person name="Ho-Il K."/>
            <person name="Hahn J.H."/>
            <person name="Sangsakoo G."/>
            <person name="Vanavichit A."/>
            <person name="de Mattos Luiz.A.T."/>
            <person name="Zimmer P.D."/>
            <person name="Malone G."/>
            <person name="Dellagostin O."/>
            <person name="de Oliveira A.C."/>
            <person name="Bevan M."/>
            <person name="Bancroft I."/>
            <person name="Minx P."/>
            <person name="Cordum H."/>
            <person name="Wilson R."/>
            <person name="Cheng Z."/>
            <person name="Jin W."/>
            <person name="Jiang J."/>
            <person name="Leong S.A."/>
            <person name="Iwama H."/>
            <person name="Gojobori T."/>
            <person name="Itoh T."/>
            <person name="Niimura Y."/>
            <person name="Fujii Y."/>
            <person name="Habara T."/>
            <person name="Sakai H."/>
            <person name="Sato Y."/>
            <person name="Wilson G."/>
            <person name="Kumar K."/>
            <person name="McCouch S."/>
            <person name="Juretic N."/>
            <person name="Hoen D."/>
            <person name="Wright S."/>
            <person name="Bruskiewich R."/>
            <person name="Bureau T."/>
            <person name="Miyao A."/>
            <person name="Hirochika H."/>
            <person name="Nishikawa T."/>
            <person name="Kadowaki K."/>
            <person name="Sugiura M."/>
            <person name="Burr B."/>
            <person name="Sasaki T."/>
        </authorList>
    </citation>
    <scope>NUCLEOTIDE SEQUENCE [LARGE SCALE GENOMIC DNA]</scope>
    <source>
        <strain evidence="2">cv. Nipponbare</strain>
    </source>
</reference>
<evidence type="ECO:0000313" key="1">
    <source>
        <dbReference type="EMBL" id="BAS77785.1"/>
    </source>
</evidence>
<feature type="non-terminal residue" evidence="1">
    <location>
        <position position="1"/>
    </location>
</feature>
<dbReference type="Gramene" id="Os02t0232050-00">
    <property type="protein sequence ID" value="Os02t0232050-00"/>
    <property type="gene ID" value="Os02g0232050"/>
</dbReference>
<reference evidence="1 2" key="2">
    <citation type="journal article" date="2013" name="Plant Cell Physiol.">
        <title>Rice Annotation Project Database (RAP-DB): an integrative and interactive database for rice genomics.</title>
        <authorList>
            <person name="Sakai H."/>
            <person name="Lee S.S."/>
            <person name="Tanaka T."/>
            <person name="Numa H."/>
            <person name="Kim J."/>
            <person name="Kawahara Y."/>
            <person name="Wakimoto H."/>
            <person name="Yang C.C."/>
            <person name="Iwamoto M."/>
            <person name="Abe T."/>
            <person name="Yamada Y."/>
            <person name="Muto A."/>
            <person name="Inokuchi H."/>
            <person name="Ikemura T."/>
            <person name="Matsumoto T."/>
            <person name="Sasaki T."/>
            <person name="Itoh T."/>
        </authorList>
    </citation>
    <scope>NUCLEOTIDE SEQUENCE [LARGE SCALE GENOMIC DNA]</scope>
    <source>
        <strain evidence="2">cv. Nipponbare</strain>
    </source>
</reference>
<dbReference type="AlphaFoldDB" id="A0A0N7KEZ4"/>
<accession>A0A0N7KEZ4</accession>
<dbReference type="InParanoid" id="A0A0N7KEZ4"/>
<organism evidence="1 2">
    <name type="scientific">Oryza sativa subsp. japonica</name>
    <name type="common">Rice</name>
    <dbReference type="NCBI Taxonomy" id="39947"/>
    <lineage>
        <taxon>Eukaryota</taxon>
        <taxon>Viridiplantae</taxon>
        <taxon>Streptophyta</taxon>
        <taxon>Embryophyta</taxon>
        <taxon>Tracheophyta</taxon>
        <taxon>Spermatophyta</taxon>
        <taxon>Magnoliopsida</taxon>
        <taxon>Liliopsida</taxon>
        <taxon>Poales</taxon>
        <taxon>Poaceae</taxon>
        <taxon>BOP clade</taxon>
        <taxon>Oryzoideae</taxon>
        <taxon>Oryzeae</taxon>
        <taxon>Oryzinae</taxon>
        <taxon>Oryza</taxon>
        <taxon>Oryza sativa</taxon>
    </lineage>
</organism>
<protein>
    <submittedName>
        <fullName evidence="1">Os02g0232050 protein</fullName>
    </submittedName>
</protein>